<dbReference type="PANTHER" id="PTHR43547:SF2">
    <property type="entry name" value="HYBRID SIGNAL TRANSDUCTION HISTIDINE KINASE C"/>
    <property type="match status" value="1"/>
</dbReference>
<feature type="domain" description="Response regulatory" evidence="10">
    <location>
        <begin position="1119"/>
        <end position="1234"/>
    </location>
</feature>
<dbReference type="SUPFAM" id="SSF46689">
    <property type="entry name" value="Homeodomain-like"/>
    <property type="match status" value="1"/>
</dbReference>
<evidence type="ECO:0000256" key="5">
    <source>
        <dbReference type="ARBA" id="ARBA00023125"/>
    </source>
</evidence>
<dbReference type="Proteomes" id="UP001597393">
    <property type="component" value="Unassembled WGS sequence"/>
</dbReference>
<dbReference type="InterPro" id="IPR011110">
    <property type="entry name" value="Reg_prop"/>
</dbReference>
<dbReference type="CDD" id="cd00082">
    <property type="entry name" value="HisKA"/>
    <property type="match status" value="1"/>
</dbReference>
<dbReference type="Pfam" id="PF12833">
    <property type="entry name" value="HTH_18"/>
    <property type="match status" value="1"/>
</dbReference>
<dbReference type="SMART" id="SM00388">
    <property type="entry name" value="HisKA"/>
    <property type="match status" value="1"/>
</dbReference>
<dbReference type="EC" id="2.7.13.3" evidence="2"/>
<comment type="catalytic activity">
    <reaction evidence="1">
        <text>ATP + protein L-histidine = ADP + protein N-phospho-L-histidine.</text>
        <dbReference type="EC" id="2.7.13.3"/>
    </reaction>
</comment>
<dbReference type="InterPro" id="IPR001789">
    <property type="entry name" value="Sig_transdc_resp-reg_receiver"/>
</dbReference>
<keyword evidence="3 7" id="KW-0597">Phosphoprotein</keyword>
<feature type="modified residue" description="4-aspartylphosphate" evidence="7">
    <location>
        <position position="1167"/>
    </location>
</feature>
<dbReference type="InterPro" id="IPR004358">
    <property type="entry name" value="Sig_transdc_His_kin-like_C"/>
</dbReference>
<dbReference type="SMART" id="SM00342">
    <property type="entry name" value="HTH_ARAC"/>
    <property type="match status" value="1"/>
</dbReference>
<dbReference type="PRINTS" id="PR00344">
    <property type="entry name" value="BCTRLSENSOR"/>
</dbReference>
<dbReference type="InterPro" id="IPR013783">
    <property type="entry name" value="Ig-like_fold"/>
</dbReference>
<evidence type="ECO:0000256" key="7">
    <source>
        <dbReference type="PROSITE-ProRule" id="PRU00169"/>
    </source>
</evidence>
<dbReference type="InterPro" id="IPR005467">
    <property type="entry name" value="His_kinase_dom"/>
</dbReference>
<keyword evidence="5" id="KW-0238">DNA-binding</keyword>
<dbReference type="InterPro" id="IPR003594">
    <property type="entry name" value="HATPase_dom"/>
</dbReference>
<evidence type="ECO:0000256" key="1">
    <source>
        <dbReference type="ARBA" id="ARBA00000085"/>
    </source>
</evidence>
<dbReference type="PROSITE" id="PS01124">
    <property type="entry name" value="HTH_ARAC_FAMILY_2"/>
    <property type="match status" value="1"/>
</dbReference>
<dbReference type="Pfam" id="PF07495">
    <property type="entry name" value="Y_Y_Y"/>
    <property type="match status" value="1"/>
</dbReference>
<evidence type="ECO:0000256" key="6">
    <source>
        <dbReference type="ARBA" id="ARBA00023163"/>
    </source>
</evidence>
<dbReference type="InterPro" id="IPR036890">
    <property type="entry name" value="HATPase_C_sf"/>
</dbReference>
<dbReference type="SUPFAM" id="SSF63829">
    <property type="entry name" value="Calcium-dependent phosphotriesterase"/>
    <property type="match status" value="3"/>
</dbReference>
<dbReference type="CDD" id="cd00156">
    <property type="entry name" value="REC"/>
    <property type="match status" value="1"/>
</dbReference>
<sequence>MRALITLFLFAIAVSTAKSRDNLPIRYIGIERGLSNNNVTSIFEDRDGFMWFGTFDGLNRYDGYEFMVFKNQPEDLRSLPDNRITDISQDDEGTVWVASKSGFGKLTADYANFQRVRWKNYLPFRQDRSTISARVNQLASSTKHGILAATSLYGLLQVDTHTDQPFATKIPLKRHDGTMLVDYDAQGVVATTKDDIWVFVHNYGLCRLNPQSNALEIINDQIKNSISIKTDENGRSIWTASNDNKRTLYEFDLQRKVYTTYEIDATLASSPITTLYAKYEKVYIGSEGSGIITFDKRTNRFEQYQANTSWMKHTTVYSVYIDKMQRGWVGTLRSGVNMIDNPVGRFNLIQPGSATDRQDPKNFILSFANGKQNDVWIGTDGAGLTRWNRNQNIFTHYSADNKKSSGKLNNNFVTSIMQDDAGYVWATTYGGGVNRLDPRTGVFKQYSCFSKKNNRSYSATWKIFLDSEHRMWVSTIQGGGLFCYNPNTDEFEEKASDIVDVLSIHEEKKDVMWFGSWSTLTMRNLKSGEQKVIHTEFPVRDIYTNNDGYIWMATEGGGLLRHEKSTGKTKRYSEKDGLPSNTVLNILKDNAGTLWLSTYNGLSNFDAKKEKFTNYYDSDGLQSNQFSYNAAIKLTDGSLAFGGLHGFNVFQPTQLKSLKRDSKMALTAIRVNNKPADLFTVNPLYSSANHIGKLKIPFGDAVLNVHYSALEYSFPTKIKYAYFLDGWDKNWNYVNNVRTANYTHLREGKYTLRIKSTNADGVWTDLEKIIEIEILPPWWRSTWAYLTYIALFTTCVFGYLRYDRKQTQLKYEIDLAKVNAEKKKELHEKQIAFFTHIAHEFRNPLTLIVNPLKEMSTEPNSPVDREDIYHVYRNSKRLLNLVDKLLLFRRTESGANQLRLVHADIVSLTREVFICFQQQASIKHINYAFESNTERHTLLVDREKIEMSLFNLISNALKYTPDGGSVCVALQLQDKNFSIRVTDTGCGIAEQNKDTVFNVFERDYIGNTNNKGGFGIGLYLVKSFVLAHEGHIKHRPNKPKGTEFEILLQNGKEHLAQFTIFEDVMEHSASIDEFIKAPSAPERIQITSDYEDAFQATTTPSFILEQKTELQNITTDKKVMVVVDDNIEIRKYLHKIFQNEFVIQEADSAEIGIAMIVETPPDIIICDVVMDGLSGIDLCQHIKGIPALSNIPIILLTASNSQDIKLKGLEGKADDYVTKPFDRELLVARVNNLIQSRKHMQRHFLDEITLQPSTHKISKEDRLFLEKSIAIVENNLDTDSFGVKELAEQIGMSHSNFYKKIKSISEKSANEFIRFVRLRKVAQILIDTDSNVSEAAFAAGFNDIKYFRVHFSKTFGMKPSEFKKKYEMLRKSQRIIM</sequence>
<dbReference type="Gene3D" id="2.130.10.10">
    <property type="entry name" value="YVTN repeat-like/Quinoprotein amine dehydrogenase"/>
    <property type="match status" value="2"/>
</dbReference>
<dbReference type="Gene3D" id="1.10.287.130">
    <property type="match status" value="1"/>
</dbReference>
<evidence type="ECO:0000313" key="12">
    <source>
        <dbReference type="Proteomes" id="UP001597393"/>
    </source>
</evidence>
<evidence type="ECO:0000256" key="4">
    <source>
        <dbReference type="ARBA" id="ARBA00023015"/>
    </source>
</evidence>
<dbReference type="Gene3D" id="3.40.50.2300">
    <property type="match status" value="1"/>
</dbReference>
<keyword evidence="12" id="KW-1185">Reference proteome</keyword>
<dbReference type="Pfam" id="PF00512">
    <property type="entry name" value="HisKA"/>
    <property type="match status" value="1"/>
</dbReference>
<dbReference type="InterPro" id="IPR036097">
    <property type="entry name" value="HisK_dim/P_sf"/>
</dbReference>
<evidence type="ECO:0000256" key="2">
    <source>
        <dbReference type="ARBA" id="ARBA00012438"/>
    </source>
</evidence>
<dbReference type="InterPro" id="IPR003661">
    <property type="entry name" value="HisK_dim/P_dom"/>
</dbReference>
<organism evidence="11 12">
    <name type="scientific">Sphingobacterium corticis</name>
    <dbReference type="NCBI Taxonomy" id="1812823"/>
    <lineage>
        <taxon>Bacteria</taxon>
        <taxon>Pseudomonadati</taxon>
        <taxon>Bacteroidota</taxon>
        <taxon>Sphingobacteriia</taxon>
        <taxon>Sphingobacteriales</taxon>
        <taxon>Sphingobacteriaceae</taxon>
        <taxon>Sphingobacterium</taxon>
    </lineage>
</organism>
<dbReference type="Pfam" id="PF02518">
    <property type="entry name" value="HATPase_c"/>
    <property type="match status" value="1"/>
</dbReference>
<dbReference type="PANTHER" id="PTHR43547">
    <property type="entry name" value="TWO-COMPONENT HISTIDINE KINASE"/>
    <property type="match status" value="1"/>
</dbReference>
<reference evidence="12" key="1">
    <citation type="journal article" date="2019" name="Int. J. Syst. Evol. Microbiol.">
        <title>The Global Catalogue of Microorganisms (GCM) 10K type strain sequencing project: providing services to taxonomists for standard genome sequencing and annotation.</title>
        <authorList>
            <consortium name="The Broad Institute Genomics Platform"/>
            <consortium name="The Broad Institute Genome Sequencing Center for Infectious Disease"/>
            <person name="Wu L."/>
            <person name="Ma J."/>
        </authorList>
    </citation>
    <scope>NUCLEOTIDE SEQUENCE [LARGE SCALE GENOMIC DNA]</scope>
    <source>
        <strain evidence="12">KCTC 42248</strain>
    </source>
</reference>
<dbReference type="InterPro" id="IPR011006">
    <property type="entry name" value="CheY-like_superfamily"/>
</dbReference>
<dbReference type="Gene3D" id="2.60.40.10">
    <property type="entry name" value="Immunoglobulins"/>
    <property type="match status" value="1"/>
</dbReference>
<dbReference type="InterPro" id="IPR018060">
    <property type="entry name" value="HTH_AraC"/>
</dbReference>
<evidence type="ECO:0000259" key="10">
    <source>
        <dbReference type="PROSITE" id="PS50110"/>
    </source>
</evidence>
<accession>A0ABW5NNV4</accession>
<dbReference type="Pfam" id="PF07494">
    <property type="entry name" value="Reg_prop"/>
    <property type="match status" value="4"/>
</dbReference>
<dbReference type="Gene3D" id="1.10.10.60">
    <property type="entry name" value="Homeodomain-like"/>
    <property type="match status" value="1"/>
</dbReference>
<dbReference type="SUPFAM" id="SSF47384">
    <property type="entry name" value="Homodimeric domain of signal transducing histidine kinase"/>
    <property type="match status" value="1"/>
</dbReference>
<comment type="caution">
    <text evidence="11">The sequence shown here is derived from an EMBL/GenBank/DDBJ whole genome shotgun (WGS) entry which is preliminary data.</text>
</comment>
<dbReference type="EMBL" id="JBHUMA010000006">
    <property type="protein sequence ID" value="MFD2599678.1"/>
    <property type="molecule type" value="Genomic_DNA"/>
</dbReference>
<feature type="domain" description="Histidine kinase" evidence="9">
    <location>
        <begin position="836"/>
        <end position="1052"/>
    </location>
</feature>
<gene>
    <name evidence="11" type="ORF">ACFSQ3_12025</name>
</gene>
<dbReference type="CDD" id="cd00075">
    <property type="entry name" value="HATPase"/>
    <property type="match status" value="1"/>
</dbReference>
<evidence type="ECO:0000259" key="8">
    <source>
        <dbReference type="PROSITE" id="PS01124"/>
    </source>
</evidence>
<evidence type="ECO:0000259" key="9">
    <source>
        <dbReference type="PROSITE" id="PS50109"/>
    </source>
</evidence>
<feature type="domain" description="HTH araC/xylS-type" evidence="8">
    <location>
        <begin position="1266"/>
        <end position="1365"/>
    </location>
</feature>
<dbReference type="SUPFAM" id="SSF55874">
    <property type="entry name" value="ATPase domain of HSP90 chaperone/DNA topoisomerase II/histidine kinase"/>
    <property type="match status" value="1"/>
</dbReference>
<dbReference type="PROSITE" id="PS50109">
    <property type="entry name" value="HIS_KIN"/>
    <property type="match status" value="1"/>
</dbReference>
<keyword evidence="4" id="KW-0805">Transcription regulation</keyword>
<dbReference type="SMART" id="SM00387">
    <property type="entry name" value="HATPase_c"/>
    <property type="match status" value="1"/>
</dbReference>
<dbReference type="InterPro" id="IPR009057">
    <property type="entry name" value="Homeodomain-like_sf"/>
</dbReference>
<dbReference type="InterPro" id="IPR015943">
    <property type="entry name" value="WD40/YVTN_repeat-like_dom_sf"/>
</dbReference>
<dbReference type="RefSeq" id="WP_380869805.1">
    <property type="nucleotide sequence ID" value="NZ_JBHUMA010000006.1"/>
</dbReference>
<proteinExistence type="predicted"/>
<dbReference type="SMART" id="SM00448">
    <property type="entry name" value="REC"/>
    <property type="match status" value="1"/>
</dbReference>
<evidence type="ECO:0000313" key="11">
    <source>
        <dbReference type="EMBL" id="MFD2599678.1"/>
    </source>
</evidence>
<dbReference type="InterPro" id="IPR011123">
    <property type="entry name" value="Y_Y_Y"/>
</dbReference>
<dbReference type="Gene3D" id="3.30.565.10">
    <property type="entry name" value="Histidine kinase-like ATPase, C-terminal domain"/>
    <property type="match status" value="1"/>
</dbReference>
<protein>
    <recommendedName>
        <fullName evidence="2">histidine kinase</fullName>
        <ecNumber evidence="2">2.7.13.3</ecNumber>
    </recommendedName>
</protein>
<keyword evidence="6" id="KW-0804">Transcription</keyword>
<evidence type="ECO:0000256" key="3">
    <source>
        <dbReference type="ARBA" id="ARBA00022553"/>
    </source>
</evidence>
<dbReference type="SUPFAM" id="SSF52172">
    <property type="entry name" value="CheY-like"/>
    <property type="match status" value="1"/>
</dbReference>
<dbReference type="InterPro" id="IPR018062">
    <property type="entry name" value="HTH_AraC-typ_CS"/>
</dbReference>
<dbReference type="PROSITE" id="PS00041">
    <property type="entry name" value="HTH_ARAC_FAMILY_1"/>
    <property type="match status" value="1"/>
</dbReference>
<dbReference type="Pfam" id="PF00072">
    <property type="entry name" value="Response_reg"/>
    <property type="match status" value="1"/>
</dbReference>
<name>A0ABW5NNV4_9SPHI</name>
<dbReference type="PROSITE" id="PS50110">
    <property type="entry name" value="RESPONSE_REGULATORY"/>
    <property type="match status" value="1"/>
</dbReference>